<keyword evidence="2" id="KW-1185">Reference proteome</keyword>
<dbReference type="AlphaFoldDB" id="A0AAN9TBP4"/>
<gene>
    <name evidence="1" type="ORF">VNO78_02433</name>
</gene>
<dbReference type="EMBL" id="JAYMYS010000001">
    <property type="protein sequence ID" value="KAK7411065.1"/>
    <property type="molecule type" value="Genomic_DNA"/>
</dbReference>
<organism evidence="1 2">
    <name type="scientific">Psophocarpus tetragonolobus</name>
    <name type="common">Winged bean</name>
    <name type="synonym">Dolichos tetragonolobus</name>
    <dbReference type="NCBI Taxonomy" id="3891"/>
    <lineage>
        <taxon>Eukaryota</taxon>
        <taxon>Viridiplantae</taxon>
        <taxon>Streptophyta</taxon>
        <taxon>Embryophyta</taxon>
        <taxon>Tracheophyta</taxon>
        <taxon>Spermatophyta</taxon>
        <taxon>Magnoliopsida</taxon>
        <taxon>eudicotyledons</taxon>
        <taxon>Gunneridae</taxon>
        <taxon>Pentapetalae</taxon>
        <taxon>rosids</taxon>
        <taxon>fabids</taxon>
        <taxon>Fabales</taxon>
        <taxon>Fabaceae</taxon>
        <taxon>Papilionoideae</taxon>
        <taxon>50 kb inversion clade</taxon>
        <taxon>NPAAA clade</taxon>
        <taxon>indigoferoid/millettioid clade</taxon>
        <taxon>Phaseoleae</taxon>
        <taxon>Psophocarpus</taxon>
    </lineage>
</organism>
<sequence length="77" mass="9117">MYFVRTDYFLCKINPLFVCFLKPLPPLFHRLEATSFSVRYAGAFGVLTHLETQEFKTELFQKLSEDLYEFGIILMQL</sequence>
<accession>A0AAN9TBP4</accession>
<reference evidence="1 2" key="1">
    <citation type="submission" date="2024-01" db="EMBL/GenBank/DDBJ databases">
        <title>The genomes of 5 underutilized Papilionoideae crops provide insights into root nodulation and disease resistanc.</title>
        <authorList>
            <person name="Jiang F."/>
        </authorList>
    </citation>
    <scope>NUCLEOTIDE SEQUENCE [LARGE SCALE GENOMIC DNA]</scope>
    <source>
        <strain evidence="1">DUOXIRENSHENG_FW03</strain>
        <tissue evidence="1">Leaves</tissue>
    </source>
</reference>
<name>A0AAN9TBP4_PSOTE</name>
<evidence type="ECO:0000313" key="1">
    <source>
        <dbReference type="EMBL" id="KAK7411065.1"/>
    </source>
</evidence>
<dbReference type="Proteomes" id="UP001386955">
    <property type="component" value="Unassembled WGS sequence"/>
</dbReference>
<protein>
    <submittedName>
        <fullName evidence="1">Uncharacterized protein</fullName>
    </submittedName>
</protein>
<evidence type="ECO:0000313" key="2">
    <source>
        <dbReference type="Proteomes" id="UP001386955"/>
    </source>
</evidence>
<comment type="caution">
    <text evidence="1">The sequence shown here is derived from an EMBL/GenBank/DDBJ whole genome shotgun (WGS) entry which is preliminary data.</text>
</comment>
<proteinExistence type="predicted"/>